<dbReference type="PANTHER" id="PTHR10587">
    <property type="entry name" value="GLYCOSYL TRANSFERASE-RELATED"/>
    <property type="match status" value="1"/>
</dbReference>
<keyword evidence="5" id="KW-0146">Chitin degradation</keyword>
<keyword evidence="15" id="KW-0732">Signal</keyword>
<comment type="subcellular location">
    <subcellularLocation>
        <location evidence="2">Cell membrane</location>
        <topology evidence="2">Lipid-anchor</topology>
        <topology evidence="2">GPI-anchor</topology>
    </subcellularLocation>
</comment>
<dbReference type="PROSITE" id="PS51677">
    <property type="entry name" value="NODB"/>
    <property type="match status" value="1"/>
</dbReference>
<evidence type="ECO:0000256" key="11">
    <source>
        <dbReference type="ARBA" id="ARBA00023326"/>
    </source>
</evidence>
<evidence type="ECO:0000313" key="18">
    <source>
        <dbReference type="Proteomes" id="UP001465976"/>
    </source>
</evidence>
<feature type="domain" description="NodB homology" evidence="16">
    <location>
        <begin position="126"/>
        <end position="342"/>
    </location>
</feature>
<comment type="caution">
    <text evidence="17">The sequence shown here is derived from an EMBL/GenBank/DDBJ whole genome shotgun (WGS) entry which is preliminary data.</text>
</comment>
<evidence type="ECO:0000256" key="10">
    <source>
        <dbReference type="ARBA" id="ARBA00023316"/>
    </source>
</evidence>
<evidence type="ECO:0000256" key="4">
    <source>
        <dbReference type="ARBA" id="ARBA00022622"/>
    </source>
</evidence>
<protein>
    <recommendedName>
        <fullName evidence="12">chitin deacetylase</fullName>
        <ecNumber evidence="12">3.5.1.41</ecNumber>
    </recommendedName>
</protein>
<evidence type="ECO:0000256" key="13">
    <source>
        <dbReference type="ARBA" id="ARBA00048494"/>
    </source>
</evidence>
<dbReference type="Pfam" id="PF01522">
    <property type="entry name" value="Polysacc_deac_1"/>
    <property type="match status" value="1"/>
</dbReference>
<dbReference type="InterPro" id="IPR002509">
    <property type="entry name" value="NODB_dom"/>
</dbReference>
<evidence type="ECO:0000256" key="3">
    <source>
        <dbReference type="ARBA" id="ARBA00022475"/>
    </source>
</evidence>
<evidence type="ECO:0000256" key="15">
    <source>
        <dbReference type="SAM" id="SignalP"/>
    </source>
</evidence>
<dbReference type="EC" id="3.5.1.41" evidence="12"/>
<keyword evidence="8" id="KW-0170">Cobalt</keyword>
<organism evidence="17 18">
    <name type="scientific">Marasmius crinis-equi</name>
    <dbReference type="NCBI Taxonomy" id="585013"/>
    <lineage>
        <taxon>Eukaryota</taxon>
        <taxon>Fungi</taxon>
        <taxon>Dikarya</taxon>
        <taxon>Basidiomycota</taxon>
        <taxon>Agaricomycotina</taxon>
        <taxon>Agaricomycetes</taxon>
        <taxon>Agaricomycetidae</taxon>
        <taxon>Agaricales</taxon>
        <taxon>Marasmiineae</taxon>
        <taxon>Marasmiaceae</taxon>
        <taxon>Marasmius</taxon>
    </lineage>
</organism>
<dbReference type="InterPro" id="IPR050248">
    <property type="entry name" value="Polysacc_deacetylase_ArnD"/>
</dbReference>
<evidence type="ECO:0000256" key="12">
    <source>
        <dbReference type="ARBA" id="ARBA00024056"/>
    </source>
</evidence>
<sequence length="418" mass="45300">MRSYTLLTLSSLFLSVYAQDRSSEQAEAKITDPDQECKPYSYPDVANNLSKFPTVWQTAHILENDQDAQNKWNEIKGSVPNISPKGNAEGDISQFMPTYPTNDPDCWWTYKQCIGEGDVAKVPEPMTIGFGFDDGPNCSHNAFYDFLQSQNQKATLFYIGSNVMNWPLEAQRGAADGHEICAREHLVAPSHDWPVVGRCLRRALVYAIPLNPNDVIVFDPTFICQAQAIKLITGVTPNCWRPPTGDIDNRIRAIAKGLGLTTMLWGYDSADWRVAAGQVTPADVDNNYQHLIDDAKSGKFNDAGAIILQHELNNFTMSEALKWYPTFKETFKSIVPVGVALSNNGQTLGSFNTGGVNATSTNSSSQSASNPSSTSSNKPTTTTGGNTSAGKTSGNGASTVVPRAAWGLAALAMGVLAL</sequence>
<evidence type="ECO:0000256" key="9">
    <source>
        <dbReference type="ARBA" id="ARBA00023288"/>
    </source>
</evidence>
<evidence type="ECO:0000256" key="8">
    <source>
        <dbReference type="ARBA" id="ARBA00023285"/>
    </source>
</evidence>
<name>A0ABR3FDC2_9AGAR</name>
<dbReference type="Proteomes" id="UP001465976">
    <property type="component" value="Unassembled WGS sequence"/>
</dbReference>
<evidence type="ECO:0000313" key="17">
    <source>
        <dbReference type="EMBL" id="KAL0573107.1"/>
    </source>
</evidence>
<dbReference type="Gene3D" id="3.20.20.370">
    <property type="entry name" value="Glycoside hydrolase/deacetylase"/>
    <property type="match status" value="1"/>
</dbReference>
<dbReference type="InterPro" id="IPR011330">
    <property type="entry name" value="Glyco_hydro/deAcase_b/a-brl"/>
</dbReference>
<feature type="signal peptide" evidence="15">
    <location>
        <begin position="1"/>
        <end position="18"/>
    </location>
</feature>
<keyword evidence="4" id="KW-0336">GPI-anchor</keyword>
<feature type="compositionally biased region" description="Low complexity" evidence="14">
    <location>
        <begin position="359"/>
        <end position="396"/>
    </location>
</feature>
<dbReference type="EMBL" id="JBAHYK010000544">
    <property type="protein sequence ID" value="KAL0573107.1"/>
    <property type="molecule type" value="Genomic_DNA"/>
</dbReference>
<keyword evidence="6" id="KW-0472">Membrane</keyword>
<evidence type="ECO:0000256" key="5">
    <source>
        <dbReference type="ARBA" id="ARBA00023024"/>
    </source>
</evidence>
<keyword evidence="7" id="KW-0119">Carbohydrate metabolism</keyword>
<dbReference type="PANTHER" id="PTHR10587:SF98">
    <property type="entry name" value="CHITIN DEACETYLASE"/>
    <property type="match status" value="1"/>
</dbReference>
<evidence type="ECO:0000259" key="16">
    <source>
        <dbReference type="PROSITE" id="PS51677"/>
    </source>
</evidence>
<comment type="cofactor">
    <cofactor evidence="1">
        <name>Co(2+)</name>
        <dbReference type="ChEBI" id="CHEBI:48828"/>
    </cofactor>
</comment>
<comment type="catalytic activity">
    <reaction evidence="13">
        <text>[(1-&gt;4)-N-acetyl-beta-D-glucosaminyl](n) + n H2O = chitosan + n acetate</text>
        <dbReference type="Rhea" id="RHEA:10464"/>
        <dbReference type="Rhea" id="RHEA-COMP:9593"/>
        <dbReference type="Rhea" id="RHEA-COMP:9597"/>
        <dbReference type="ChEBI" id="CHEBI:15377"/>
        <dbReference type="ChEBI" id="CHEBI:17029"/>
        <dbReference type="ChEBI" id="CHEBI:30089"/>
        <dbReference type="ChEBI" id="CHEBI:57704"/>
        <dbReference type="EC" id="3.5.1.41"/>
    </reaction>
    <physiologicalReaction direction="left-to-right" evidence="13">
        <dbReference type="Rhea" id="RHEA:10465"/>
    </physiologicalReaction>
</comment>
<keyword evidence="4" id="KW-0325">Glycoprotein</keyword>
<feature type="chain" id="PRO_5045280454" description="chitin deacetylase" evidence="15">
    <location>
        <begin position="19"/>
        <end position="418"/>
    </location>
</feature>
<accession>A0ABR3FDC2</accession>
<evidence type="ECO:0000256" key="14">
    <source>
        <dbReference type="SAM" id="MobiDB-lite"/>
    </source>
</evidence>
<evidence type="ECO:0000256" key="7">
    <source>
        <dbReference type="ARBA" id="ARBA00023277"/>
    </source>
</evidence>
<gene>
    <name evidence="17" type="ORF">V5O48_008859</name>
</gene>
<reference evidence="17 18" key="1">
    <citation type="submission" date="2024-02" db="EMBL/GenBank/DDBJ databases">
        <title>A draft genome for the cacao thread blight pathogen Marasmius crinis-equi.</title>
        <authorList>
            <person name="Cohen S.P."/>
            <person name="Baruah I.K."/>
            <person name="Amoako-Attah I."/>
            <person name="Bukari Y."/>
            <person name="Meinhardt L.W."/>
            <person name="Bailey B.A."/>
        </authorList>
    </citation>
    <scope>NUCLEOTIDE SEQUENCE [LARGE SCALE GENOMIC DNA]</scope>
    <source>
        <strain evidence="17 18">GH-76</strain>
    </source>
</reference>
<keyword evidence="9" id="KW-0449">Lipoprotein</keyword>
<proteinExistence type="predicted"/>
<evidence type="ECO:0000256" key="1">
    <source>
        <dbReference type="ARBA" id="ARBA00001941"/>
    </source>
</evidence>
<keyword evidence="18" id="KW-1185">Reference proteome</keyword>
<evidence type="ECO:0000256" key="2">
    <source>
        <dbReference type="ARBA" id="ARBA00004609"/>
    </source>
</evidence>
<feature type="region of interest" description="Disordered" evidence="14">
    <location>
        <begin position="352"/>
        <end position="396"/>
    </location>
</feature>
<evidence type="ECO:0000256" key="6">
    <source>
        <dbReference type="ARBA" id="ARBA00023136"/>
    </source>
</evidence>
<keyword evidence="3" id="KW-1003">Cell membrane</keyword>
<keyword evidence="11" id="KW-0624">Polysaccharide degradation</keyword>
<dbReference type="SUPFAM" id="SSF88713">
    <property type="entry name" value="Glycoside hydrolase/deacetylase"/>
    <property type="match status" value="1"/>
</dbReference>
<keyword evidence="10" id="KW-0961">Cell wall biogenesis/degradation</keyword>